<keyword evidence="1" id="KW-1133">Transmembrane helix</keyword>
<keyword evidence="2" id="KW-0436">Ligase</keyword>
<feature type="transmembrane region" description="Helical" evidence="1">
    <location>
        <begin position="417"/>
        <end position="435"/>
    </location>
</feature>
<keyword evidence="3" id="KW-1185">Reference proteome</keyword>
<keyword evidence="1" id="KW-0472">Membrane</keyword>
<feature type="transmembrane region" description="Helical" evidence="1">
    <location>
        <begin position="48"/>
        <end position="65"/>
    </location>
</feature>
<feature type="transmembrane region" description="Helical" evidence="1">
    <location>
        <begin position="132"/>
        <end position="150"/>
    </location>
</feature>
<feature type="transmembrane region" description="Helical" evidence="1">
    <location>
        <begin position="102"/>
        <end position="120"/>
    </location>
</feature>
<name>A0ABX1LZV2_9CYAN</name>
<feature type="transmembrane region" description="Helical" evidence="1">
    <location>
        <begin position="441"/>
        <end position="461"/>
    </location>
</feature>
<proteinExistence type="predicted"/>
<organism evidence="2 3">
    <name type="scientific">Pseudanabaena yagii GIHE-NHR1</name>
    <dbReference type="NCBI Taxonomy" id="2722753"/>
    <lineage>
        <taxon>Bacteria</taxon>
        <taxon>Bacillati</taxon>
        <taxon>Cyanobacteriota</taxon>
        <taxon>Cyanophyceae</taxon>
        <taxon>Pseudanabaenales</taxon>
        <taxon>Pseudanabaenaceae</taxon>
        <taxon>Pseudanabaena</taxon>
        <taxon>Pseudanabaena yagii</taxon>
    </lineage>
</organism>
<comment type="caution">
    <text evidence="2">The sequence shown here is derived from an EMBL/GenBank/DDBJ whole genome shotgun (WGS) entry which is preliminary data.</text>
</comment>
<keyword evidence="1" id="KW-0812">Transmembrane</keyword>
<evidence type="ECO:0000256" key="1">
    <source>
        <dbReference type="SAM" id="Phobius"/>
    </source>
</evidence>
<dbReference type="GO" id="GO:0016874">
    <property type="term" value="F:ligase activity"/>
    <property type="evidence" value="ECO:0007669"/>
    <property type="project" value="UniProtKB-KW"/>
</dbReference>
<feature type="transmembrane region" description="Helical" evidence="1">
    <location>
        <begin position="388"/>
        <end position="410"/>
    </location>
</feature>
<dbReference type="Proteomes" id="UP000738376">
    <property type="component" value="Unassembled WGS sequence"/>
</dbReference>
<feature type="transmembrane region" description="Helical" evidence="1">
    <location>
        <begin position="157"/>
        <end position="175"/>
    </location>
</feature>
<feature type="transmembrane region" description="Helical" evidence="1">
    <location>
        <begin position="24"/>
        <end position="41"/>
    </location>
</feature>
<feature type="transmembrane region" description="Helical" evidence="1">
    <location>
        <begin position="71"/>
        <end position="90"/>
    </location>
</feature>
<evidence type="ECO:0000313" key="3">
    <source>
        <dbReference type="Proteomes" id="UP000738376"/>
    </source>
</evidence>
<feature type="transmembrane region" description="Helical" evidence="1">
    <location>
        <begin position="308"/>
        <end position="325"/>
    </location>
</feature>
<feature type="transmembrane region" description="Helical" evidence="1">
    <location>
        <begin position="187"/>
        <end position="205"/>
    </location>
</feature>
<reference evidence="2 3" key="1">
    <citation type="submission" date="2020-03" db="EMBL/GenBank/DDBJ databases">
        <title>Draft Genome Sequence of 2-Methylisoborneol Producing Pseudanabaena yagii Strain GIHE-NHR1 Isolated from North Han River in South Korea.</title>
        <authorList>
            <person name="Jeong J."/>
        </authorList>
    </citation>
    <scope>NUCLEOTIDE SEQUENCE [LARGE SCALE GENOMIC DNA]</scope>
    <source>
        <strain evidence="2 3">GIHE-NHR1</strain>
    </source>
</reference>
<protein>
    <submittedName>
        <fullName evidence="2">O-antigen ligase domain-containing protein</fullName>
    </submittedName>
</protein>
<sequence>MNFREHLQPPHSIEGSSTLNTKEAWFVIFLFSFVTIMLLIVGSVGSKVLGIIFPLGAFAVGWFLYFRHPTIYIGFVWWLFFLVSFVRRFADFRSGAFTDSSPILLAPFMAILVCAHTLYFNLPKAREQGTTPFILALASTGYGYCVGILNGALPVKATVAILGWISPILFGYHLYTNWRRYPEYRAVIQKAFLWGGLVMGIYGVYQYMTAPQWDCLWLIGSGLTSSAGRPEPFGMRVWSTLNSPGPFGDVMATILLILFSSASPLILPAAIAGGLAFLLSSVRVAWIGWLFGMLFISTSLRPRQQLRLITLFSVLALFIVPLSTVEPFSTTISKRLETLSDIQNDTSAQDRQGVYKRFFQSGMYNYIGDGIGLNEIVDSGPLSLVLDLGWLGTIPYLGSLLLLATTLIGNLKKQADLFIKLAGAILIKSTVFFLATRVTSGIHGMLIWSFLGIGLSGQRYFKYQMALQMENIVEKGVEKTLDVEAS</sequence>
<accession>A0ABX1LZV2</accession>
<dbReference type="EMBL" id="JAAVJL010000003">
    <property type="protein sequence ID" value="NMF60299.1"/>
    <property type="molecule type" value="Genomic_DNA"/>
</dbReference>
<dbReference type="RefSeq" id="WP_169365272.1">
    <property type="nucleotide sequence ID" value="NZ_JAAVJL010000003.1"/>
</dbReference>
<gene>
    <name evidence="2" type="ORF">HC246_20280</name>
</gene>
<evidence type="ECO:0000313" key="2">
    <source>
        <dbReference type="EMBL" id="NMF60299.1"/>
    </source>
</evidence>